<comment type="caution">
    <text evidence="3">The sequence shown here is derived from an EMBL/GenBank/DDBJ whole genome shotgun (WGS) entry which is preliminary data.</text>
</comment>
<sequence>MGSQAFADIDPTLWAKRKQLSRQKKELDKIAYGKKRRDERANKPDLRTSGVIWKQEGITNEALLKEIRALKKKNREYELKNAKLRSECDIKREEMSCLRKKIGDVSRDNRSWALRQSKLVQENKQLKIEVSALRRKLGKHLAERVSMQAQYSALVSELGNNENDEENEENGYYDENEGETDPSIGIRMQKEDDTDSIYNDRNATTRVGVPASEMDTTQLLNLDPFSIPRKKSIQSKGRFDSEDEDMDTEKLLSI</sequence>
<feature type="region of interest" description="Disordered" evidence="2">
    <location>
        <begin position="159"/>
        <end position="212"/>
    </location>
</feature>
<gene>
    <name evidence="3" type="ORF">HII12_000293</name>
</gene>
<keyword evidence="1" id="KW-0175">Coiled coil</keyword>
<evidence type="ECO:0000313" key="3">
    <source>
        <dbReference type="EMBL" id="KAF6016020.1"/>
    </source>
</evidence>
<name>A0A8H6BQJ2_DEKBR</name>
<proteinExistence type="predicted"/>
<evidence type="ECO:0000256" key="1">
    <source>
        <dbReference type="SAM" id="Coils"/>
    </source>
</evidence>
<feature type="region of interest" description="Disordered" evidence="2">
    <location>
        <begin position="226"/>
        <end position="254"/>
    </location>
</feature>
<dbReference type="AlphaFoldDB" id="A0A8H6BQJ2"/>
<accession>A0A8H6BQJ2</accession>
<feature type="region of interest" description="Disordered" evidence="2">
    <location>
        <begin position="26"/>
        <end position="46"/>
    </location>
</feature>
<organism evidence="3 4">
    <name type="scientific">Dekkera bruxellensis</name>
    <name type="common">Brettanomyces custersii</name>
    <dbReference type="NCBI Taxonomy" id="5007"/>
    <lineage>
        <taxon>Eukaryota</taxon>
        <taxon>Fungi</taxon>
        <taxon>Dikarya</taxon>
        <taxon>Ascomycota</taxon>
        <taxon>Saccharomycotina</taxon>
        <taxon>Pichiomycetes</taxon>
        <taxon>Pichiales</taxon>
        <taxon>Pichiaceae</taxon>
        <taxon>Brettanomyces</taxon>
    </lineage>
</organism>
<feature type="compositionally biased region" description="Polar residues" evidence="2">
    <location>
        <begin position="196"/>
        <end position="205"/>
    </location>
</feature>
<evidence type="ECO:0000313" key="4">
    <source>
        <dbReference type="Proteomes" id="UP000568158"/>
    </source>
</evidence>
<feature type="compositionally biased region" description="Acidic residues" evidence="2">
    <location>
        <begin position="162"/>
        <end position="180"/>
    </location>
</feature>
<feature type="coiled-coil region" evidence="1">
    <location>
        <begin position="60"/>
        <end position="143"/>
    </location>
</feature>
<dbReference type="Proteomes" id="UP000568158">
    <property type="component" value="Unassembled WGS sequence"/>
</dbReference>
<protein>
    <submittedName>
        <fullName evidence="3">Uncharacterized protein</fullName>
    </submittedName>
</protein>
<evidence type="ECO:0000256" key="2">
    <source>
        <dbReference type="SAM" id="MobiDB-lite"/>
    </source>
</evidence>
<dbReference type="EMBL" id="JABCYN010000004">
    <property type="protein sequence ID" value="KAF6016020.1"/>
    <property type="molecule type" value="Genomic_DNA"/>
</dbReference>
<reference evidence="3 4" key="1">
    <citation type="journal article" date="2020" name="Appl. Microbiol. Biotechnol.">
        <title>Targeted gene deletion in Brettanomyces bruxellensis with an expression-free CRISPR-Cas9 system.</title>
        <authorList>
            <person name="Varela C."/>
            <person name="Bartel C."/>
            <person name="Onetto C."/>
            <person name="Borneman A."/>
        </authorList>
    </citation>
    <scope>NUCLEOTIDE SEQUENCE [LARGE SCALE GENOMIC DNA]</scope>
    <source>
        <strain evidence="3 4">AWRI1613</strain>
    </source>
</reference>